<comment type="caution">
    <text evidence="1">The sequence shown here is derived from an EMBL/GenBank/DDBJ whole genome shotgun (WGS) entry which is preliminary data.</text>
</comment>
<accession>F7R148</accession>
<evidence type="ECO:0000313" key="1">
    <source>
        <dbReference type="EMBL" id="EGM51101.1"/>
    </source>
</evidence>
<proteinExistence type="predicted"/>
<protein>
    <submittedName>
        <fullName evidence="1">Uncharacterized protein</fullName>
    </submittedName>
</protein>
<dbReference type="EMBL" id="AFOJ01000006">
    <property type="protein sequence ID" value="EGM51101.1"/>
    <property type="molecule type" value="Genomic_DNA"/>
</dbReference>
<sequence>MRAWRADLASAAFVKITAVYGQIDENGHFVRNWLARKMAITDKMVKNGRLSVRIQPFRTRFYGQMLQKAGFVRKSSS</sequence>
<organism evidence="1 2">
    <name type="scientific">Ligilactobacillus ruminis SPM0211</name>
    <dbReference type="NCBI Taxonomy" id="1040964"/>
    <lineage>
        <taxon>Bacteria</taxon>
        <taxon>Bacillati</taxon>
        <taxon>Bacillota</taxon>
        <taxon>Bacilli</taxon>
        <taxon>Lactobacillales</taxon>
        <taxon>Lactobacillaceae</taxon>
        <taxon>Ligilactobacillus</taxon>
    </lineage>
</organism>
<dbReference type="AlphaFoldDB" id="F7R148"/>
<gene>
    <name evidence="1" type="ORF">LRU_01413</name>
</gene>
<dbReference type="Proteomes" id="UP000002971">
    <property type="component" value="Unassembled WGS sequence"/>
</dbReference>
<name>F7R148_9LACO</name>
<evidence type="ECO:0000313" key="2">
    <source>
        <dbReference type="Proteomes" id="UP000002971"/>
    </source>
</evidence>
<reference evidence="1 2" key="1">
    <citation type="journal article" date="2011" name="J. Bacteriol.">
        <title>Genome Sequence of Lactobacillus ruminis SPM0211, Isolated from a Fecal Sample from a Healthy Korean.</title>
        <authorList>
            <person name="Lee S."/>
            <person name="Cho Y.J."/>
            <person name="Lee A.H."/>
            <person name="Chun J."/>
            <person name="Ha N.J."/>
            <person name="Ko G."/>
        </authorList>
    </citation>
    <scope>NUCLEOTIDE SEQUENCE [LARGE SCALE GENOMIC DNA]</scope>
    <source>
        <strain evidence="1 2">SPM0211</strain>
    </source>
</reference>